<dbReference type="InterPro" id="IPR008480">
    <property type="entry name" value="DUF761_pln"/>
</dbReference>
<feature type="compositionally biased region" description="Polar residues" evidence="1">
    <location>
        <begin position="78"/>
        <end position="94"/>
    </location>
</feature>
<reference evidence="2 3" key="2">
    <citation type="submission" date="2024-10" db="EMBL/GenBank/DDBJ databases">
        <authorList>
            <person name="Ryan C."/>
        </authorList>
    </citation>
    <scope>NUCLEOTIDE SEQUENCE [LARGE SCALE GENOMIC DNA]</scope>
</reference>
<name>A0ABC9AE55_9POAL</name>
<protein>
    <submittedName>
        <fullName evidence="2">Uncharacterized protein</fullName>
    </submittedName>
</protein>
<organism evidence="2 3">
    <name type="scientific">Urochloa decumbens</name>
    <dbReference type="NCBI Taxonomy" id="240449"/>
    <lineage>
        <taxon>Eukaryota</taxon>
        <taxon>Viridiplantae</taxon>
        <taxon>Streptophyta</taxon>
        <taxon>Embryophyta</taxon>
        <taxon>Tracheophyta</taxon>
        <taxon>Spermatophyta</taxon>
        <taxon>Magnoliopsida</taxon>
        <taxon>Liliopsida</taxon>
        <taxon>Poales</taxon>
        <taxon>Poaceae</taxon>
        <taxon>PACMAD clade</taxon>
        <taxon>Panicoideae</taxon>
        <taxon>Panicodae</taxon>
        <taxon>Paniceae</taxon>
        <taxon>Melinidinae</taxon>
        <taxon>Urochloa</taxon>
    </lineage>
</organism>
<evidence type="ECO:0000313" key="2">
    <source>
        <dbReference type="EMBL" id="CAL4976443.1"/>
    </source>
</evidence>
<accession>A0ABC9AE55</accession>
<dbReference type="AlphaFoldDB" id="A0ABC9AE55"/>
<proteinExistence type="predicted"/>
<keyword evidence="3" id="KW-1185">Reference proteome</keyword>
<dbReference type="PANTHER" id="PTHR36378:SF1">
    <property type="entry name" value="COTTON FIBER PROTEIN"/>
    <property type="match status" value="1"/>
</dbReference>
<dbReference type="Pfam" id="PF05553">
    <property type="entry name" value="DUF761"/>
    <property type="match status" value="1"/>
</dbReference>
<evidence type="ECO:0000313" key="3">
    <source>
        <dbReference type="Proteomes" id="UP001497457"/>
    </source>
</evidence>
<sequence>MEGVAVSPMVVVSGSNGGTDAIVSDTATPSVIGVEEADQVQIINGDAATIFTIAADAGTDGEGFNSNAEQTKDDGDNDTTMQCATPVSGRSPSSTHRKRRGAFSLFRAVFQSFGRSDSMKKTDCATSPKKKAVAAAAAIDGRPTTGDSSPSWKSLVDGVRPLRLRGQELEYYPPPPPLGHSADVYHDVLLPPPSPAWSGFSFDFEEVSMTSRYASAQDLHQMDGSGNGEGEGEDATTPHAIDMQAEEFIAKFYQQFKSESFDGRAAASE</sequence>
<feature type="region of interest" description="Disordered" evidence="1">
    <location>
        <begin position="59"/>
        <end position="98"/>
    </location>
</feature>
<evidence type="ECO:0000256" key="1">
    <source>
        <dbReference type="SAM" id="MobiDB-lite"/>
    </source>
</evidence>
<dbReference type="PANTHER" id="PTHR36378">
    <property type="entry name" value="COTTON FIBER PROTEIN"/>
    <property type="match status" value="1"/>
</dbReference>
<dbReference type="Proteomes" id="UP001497457">
    <property type="component" value="Chromosome 20rd"/>
</dbReference>
<dbReference type="EMBL" id="OZ075130">
    <property type="protein sequence ID" value="CAL4976443.1"/>
    <property type="molecule type" value="Genomic_DNA"/>
</dbReference>
<gene>
    <name evidence="2" type="ORF">URODEC1_LOCUS53595</name>
</gene>
<reference evidence="3" key="1">
    <citation type="submission" date="2024-06" db="EMBL/GenBank/DDBJ databases">
        <authorList>
            <person name="Ryan C."/>
        </authorList>
    </citation>
    <scope>NUCLEOTIDE SEQUENCE [LARGE SCALE GENOMIC DNA]</scope>
</reference>